<dbReference type="EMBL" id="MKGQ01000093">
    <property type="protein sequence ID" value="OKO98151.1"/>
    <property type="molecule type" value="Genomic_DNA"/>
</dbReference>
<organism evidence="1 2">
    <name type="scientific">Xenorhabdus eapokensis</name>
    <dbReference type="NCBI Taxonomy" id="1873482"/>
    <lineage>
        <taxon>Bacteria</taxon>
        <taxon>Pseudomonadati</taxon>
        <taxon>Pseudomonadota</taxon>
        <taxon>Gammaproteobacteria</taxon>
        <taxon>Enterobacterales</taxon>
        <taxon>Morganellaceae</taxon>
        <taxon>Xenorhabdus</taxon>
    </lineage>
</organism>
<dbReference type="RefSeq" id="WP_074025342.1">
    <property type="nucleotide sequence ID" value="NZ_CAWNAG010000206.1"/>
</dbReference>
<sequence>MSGTGIMVSKEDFAKLSERTREELLELVTNSINGHIVSENITNNEEEPWEPTDLSSIQAAKFVKGLGEKSRRVLKTILEVGKGEKGEFWCKDVAKKLDIKSESLTGVWSGLTRRIRSVTEDEDACLFDWQPDDNRCDYQGTFHEVTYKNLKKVLNI</sequence>
<evidence type="ECO:0000313" key="2">
    <source>
        <dbReference type="Proteomes" id="UP000186268"/>
    </source>
</evidence>
<protein>
    <submittedName>
        <fullName evidence="1">Uncharacterized protein</fullName>
    </submittedName>
</protein>
<dbReference type="AlphaFoldDB" id="A0A1Q5TD55"/>
<evidence type="ECO:0000313" key="1">
    <source>
        <dbReference type="EMBL" id="OKO98151.1"/>
    </source>
</evidence>
<accession>A0A1Q5TD55</accession>
<keyword evidence="2" id="KW-1185">Reference proteome</keyword>
<dbReference type="OrthoDB" id="6636761at2"/>
<name>A0A1Q5TD55_9GAMM</name>
<dbReference type="Proteomes" id="UP000186268">
    <property type="component" value="Unassembled WGS sequence"/>
</dbReference>
<comment type="caution">
    <text evidence="1">The sequence shown here is derived from an EMBL/GenBank/DDBJ whole genome shotgun (WGS) entry which is preliminary data.</text>
</comment>
<reference evidence="1 2" key="1">
    <citation type="submission" date="2016-09" db="EMBL/GenBank/DDBJ databases">
        <title>Xenorhabdus thuongxuanensis sp. nov. and Xenorhabdus eapokensis sp. nov., isolated from Steinernema species.</title>
        <authorList>
            <person name="Kaempfer P."/>
            <person name="Tobias N.J."/>
            <person name="Phan Ke L."/>
            <person name="Bode H.B."/>
            <person name="Glaeser S.P."/>
        </authorList>
    </citation>
    <scope>NUCLEOTIDE SEQUENCE [LARGE SCALE GENOMIC DNA]</scope>
    <source>
        <strain evidence="1 2">DL20</strain>
    </source>
</reference>
<gene>
    <name evidence="1" type="ORF">Xedl_03860</name>
</gene>
<proteinExistence type="predicted"/>